<keyword evidence="2" id="KW-1185">Reference proteome</keyword>
<gene>
    <name evidence="1" type="ORF">GFSPODELE1_LOCUS10322</name>
</gene>
<evidence type="ECO:0000313" key="1">
    <source>
        <dbReference type="EMBL" id="CAL1715617.1"/>
    </source>
</evidence>
<dbReference type="EMBL" id="OZ037951">
    <property type="protein sequence ID" value="CAL1715617.1"/>
    <property type="molecule type" value="Genomic_DNA"/>
</dbReference>
<evidence type="ECO:0000313" key="2">
    <source>
        <dbReference type="Proteomes" id="UP001497453"/>
    </source>
</evidence>
<name>A0ABP1E8T7_9APHY</name>
<protein>
    <submittedName>
        <fullName evidence="1">Uncharacterized protein</fullName>
    </submittedName>
</protein>
<dbReference type="Proteomes" id="UP001497453">
    <property type="component" value="Chromosome 8"/>
</dbReference>
<reference evidence="2" key="1">
    <citation type="submission" date="2024-04" db="EMBL/GenBank/DDBJ databases">
        <authorList>
            <person name="Shaw F."/>
            <person name="Minotto A."/>
        </authorList>
    </citation>
    <scope>NUCLEOTIDE SEQUENCE [LARGE SCALE GENOMIC DNA]</scope>
</reference>
<accession>A0ABP1E8T7</accession>
<proteinExistence type="predicted"/>
<organism evidence="1 2">
    <name type="scientific">Somion occarium</name>
    <dbReference type="NCBI Taxonomy" id="3059160"/>
    <lineage>
        <taxon>Eukaryota</taxon>
        <taxon>Fungi</taxon>
        <taxon>Dikarya</taxon>
        <taxon>Basidiomycota</taxon>
        <taxon>Agaricomycotina</taxon>
        <taxon>Agaricomycetes</taxon>
        <taxon>Polyporales</taxon>
        <taxon>Cerrenaceae</taxon>
        <taxon>Somion</taxon>
    </lineage>
</organism>
<sequence>MPIGSAVKHLRREPKTIDDISLPQLGPRIEGPLHQTVIHPADDDGPLSGRTIQSIYTLITTNLDMLPPIPSIVQGATHVSTPPHAPDMLKADTRLQMELKVLSEVCEAITKKLTSTLGGASNSEIDSIAFMDIKKAISDLTHDTCTAWNFICLVLRDCVGVASINGDLKLRQIHALEQFIDLRSNAVKAVEESLESLLRSNSALRTFVQQLIGGLYLFTDMNQKVLTALKEISDSVQQQHVELSDDVFDLRIFLDECSSALAQYPVSECTSVELSLLYYRAAKNRYPGRNHS</sequence>